<dbReference type="EMBL" id="VEPZ02001385">
    <property type="protein sequence ID" value="KAE8676358.1"/>
    <property type="molecule type" value="Genomic_DNA"/>
</dbReference>
<sequence>METGNDQRLIEAAQTGNIDALYALIQQDCYMLERIEHIPFVETPLHVAANKGQFSFFFLALEMMNLMPSYAKKLNQDGFSPMHLAVRNGHTELVFRLLKTDKDLAIKMLLDAQVWLSVRYTNSEGLTALEIIQKDELEEQGMNINMNGKNEANIKKLKENVKISSPMKAMITGNRARKSLSVDMINTMLVIMALVITAAYQSALSPPGGVWQGEGRGSSTINTASGISTTNHFFPDYTEHVPLLKESREVDFPHFMCIVVPLSFLVISYFCSVTILAPTTTFSYFNLGCTCLMGILPPLALFVANYCAWKHLEQMRENRAEMRKVLGMDKDPRNFTLTVLGIHLNSERPNCIWK</sequence>
<keyword evidence="1" id="KW-0040">ANK repeat</keyword>
<evidence type="ECO:0000256" key="1">
    <source>
        <dbReference type="PROSITE-ProRule" id="PRU00023"/>
    </source>
</evidence>
<dbReference type="Gene3D" id="1.25.40.20">
    <property type="entry name" value="Ankyrin repeat-containing domain"/>
    <property type="match status" value="1"/>
</dbReference>
<name>A0A6A2XLC5_HIBSY</name>
<evidence type="ECO:0000256" key="2">
    <source>
        <dbReference type="SAM" id="Phobius"/>
    </source>
</evidence>
<keyword evidence="2" id="KW-0812">Transmembrane</keyword>
<dbReference type="InterPro" id="IPR026961">
    <property type="entry name" value="PGG_dom"/>
</dbReference>
<feature type="transmembrane region" description="Helical" evidence="2">
    <location>
        <begin position="284"/>
        <end position="306"/>
    </location>
</feature>
<feature type="repeat" description="ANK" evidence="1">
    <location>
        <begin position="77"/>
        <end position="109"/>
    </location>
</feature>
<keyword evidence="2" id="KW-0472">Membrane</keyword>
<dbReference type="PROSITE" id="PS50088">
    <property type="entry name" value="ANK_REPEAT"/>
    <property type="match status" value="1"/>
</dbReference>
<evidence type="ECO:0000313" key="4">
    <source>
        <dbReference type="EMBL" id="KAE8676358.1"/>
    </source>
</evidence>
<dbReference type="InterPro" id="IPR002110">
    <property type="entry name" value="Ankyrin_rpt"/>
</dbReference>
<protein>
    <recommendedName>
        <fullName evidence="3">PGG domain-containing protein</fullName>
    </recommendedName>
</protein>
<organism evidence="4 5">
    <name type="scientific">Hibiscus syriacus</name>
    <name type="common">Rose of Sharon</name>
    <dbReference type="NCBI Taxonomy" id="106335"/>
    <lineage>
        <taxon>Eukaryota</taxon>
        <taxon>Viridiplantae</taxon>
        <taxon>Streptophyta</taxon>
        <taxon>Embryophyta</taxon>
        <taxon>Tracheophyta</taxon>
        <taxon>Spermatophyta</taxon>
        <taxon>Magnoliopsida</taxon>
        <taxon>eudicotyledons</taxon>
        <taxon>Gunneridae</taxon>
        <taxon>Pentapetalae</taxon>
        <taxon>rosids</taxon>
        <taxon>malvids</taxon>
        <taxon>Malvales</taxon>
        <taxon>Malvaceae</taxon>
        <taxon>Malvoideae</taxon>
        <taxon>Hibiscus</taxon>
    </lineage>
</organism>
<gene>
    <name evidence="4" type="ORF">F3Y22_tig00111617pilonHSYRG00024</name>
</gene>
<dbReference type="SUPFAM" id="SSF48403">
    <property type="entry name" value="Ankyrin repeat"/>
    <property type="match status" value="1"/>
</dbReference>
<feature type="domain" description="PGG" evidence="3">
    <location>
        <begin position="183"/>
        <end position="221"/>
    </location>
</feature>
<dbReference type="AlphaFoldDB" id="A0A6A2XLC5"/>
<keyword evidence="5" id="KW-1185">Reference proteome</keyword>
<comment type="caution">
    <text evidence="4">The sequence shown here is derived from an EMBL/GenBank/DDBJ whole genome shotgun (WGS) entry which is preliminary data.</text>
</comment>
<dbReference type="SMART" id="SM00248">
    <property type="entry name" value="ANK"/>
    <property type="match status" value="3"/>
</dbReference>
<evidence type="ECO:0000313" key="5">
    <source>
        <dbReference type="Proteomes" id="UP000436088"/>
    </source>
</evidence>
<dbReference type="PANTHER" id="PTHR24128:SF60">
    <property type="entry name" value="ALPHA-LATROTOXIN-LHE1A-LIKE"/>
    <property type="match status" value="1"/>
</dbReference>
<feature type="transmembrane region" description="Helical" evidence="2">
    <location>
        <begin position="180"/>
        <end position="200"/>
    </location>
</feature>
<dbReference type="Proteomes" id="UP000436088">
    <property type="component" value="Unassembled WGS sequence"/>
</dbReference>
<dbReference type="PROSITE" id="PS50297">
    <property type="entry name" value="ANK_REP_REGION"/>
    <property type="match status" value="1"/>
</dbReference>
<keyword evidence="2" id="KW-1133">Transmembrane helix</keyword>
<evidence type="ECO:0000259" key="3">
    <source>
        <dbReference type="Pfam" id="PF13962"/>
    </source>
</evidence>
<feature type="transmembrane region" description="Helical" evidence="2">
    <location>
        <begin position="252"/>
        <end position="277"/>
    </location>
</feature>
<dbReference type="Pfam" id="PF13962">
    <property type="entry name" value="PGG"/>
    <property type="match status" value="1"/>
</dbReference>
<reference evidence="4" key="1">
    <citation type="submission" date="2019-09" db="EMBL/GenBank/DDBJ databases">
        <title>Draft genome information of white flower Hibiscus syriacus.</title>
        <authorList>
            <person name="Kim Y.-M."/>
        </authorList>
    </citation>
    <scope>NUCLEOTIDE SEQUENCE [LARGE SCALE GENOMIC DNA]</scope>
    <source>
        <strain evidence="4">YM2019G1</strain>
    </source>
</reference>
<dbReference type="InterPro" id="IPR036770">
    <property type="entry name" value="Ankyrin_rpt-contain_sf"/>
</dbReference>
<proteinExistence type="predicted"/>
<accession>A0A6A2XLC5</accession>
<dbReference type="Pfam" id="PF12796">
    <property type="entry name" value="Ank_2"/>
    <property type="match status" value="1"/>
</dbReference>
<dbReference type="PANTHER" id="PTHR24128">
    <property type="entry name" value="HOMEOBOX PROTEIN WARIAI"/>
    <property type="match status" value="1"/>
</dbReference>